<dbReference type="OrthoDB" id="3211351at2"/>
<organism evidence="2 3">
    <name type="scientific">Geodermatophilus ruber</name>
    <dbReference type="NCBI Taxonomy" id="504800"/>
    <lineage>
        <taxon>Bacteria</taxon>
        <taxon>Bacillati</taxon>
        <taxon>Actinomycetota</taxon>
        <taxon>Actinomycetes</taxon>
        <taxon>Geodermatophilales</taxon>
        <taxon>Geodermatophilaceae</taxon>
        <taxon>Geodermatophilus</taxon>
    </lineage>
</organism>
<gene>
    <name evidence="2" type="ORF">SAMN04488085_11081</name>
</gene>
<dbReference type="InterPro" id="IPR011990">
    <property type="entry name" value="TPR-like_helical_dom_sf"/>
</dbReference>
<sequence>MRGPLSLDDVEELDLAVRTPEQCRATAARLVTWSEQPHPEDDAEVTPAMLLVHAGELLAMVGDHEAALDLYRRAIRAEGDVVPDVRCYLHHGLIAVGDVDAARRLAEEVRRSRPTDADVYLLIAEDYEAAGDLAAANRWMSLGLRWLLEGLETDSEDPPGRRATMFLRARRRIRQALGFAPDELDGLLPPP</sequence>
<dbReference type="RefSeq" id="WP_091326559.1">
    <property type="nucleotide sequence ID" value="NZ_FOSW01000010.1"/>
</dbReference>
<dbReference type="SUPFAM" id="SSF48452">
    <property type="entry name" value="TPR-like"/>
    <property type="match status" value="1"/>
</dbReference>
<feature type="repeat" description="TPR" evidence="1">
    <location>
        <begin position="48"/>
        <end position="81"/>
    </location>
</feature>
<dbReference type="InterPro" id="IPR019734">
    <property type="entry name" value="TPR_rpt"/>
</dbReference>
<keyword evidence="3" id="KW-1185">Reference proteome</keyword>
<keyword evidence="1" id="KW-0802">TPR repeat</keyword>
<dbReference type="EMBL" id="FOSW01000010">
    <property type="protein sequence ID" value="SFL38462.1"/>
    <property type="molecule type" value="Genomic_DNA"/>
</dbReference>
<evidence type="ECO:0000313" key="2">
    <source>
        <dbReference type="EMBL" id="SFL38462.1"/>
    </source>
</evidence>
<evidence type="ECO:0000313" key="3">
    <source>
        <dbReference type="Proteomes" id="UP000199152"/>
    </source>
</evidence>
<name>A0A1I4H823_9ACTN</name>
<accession>A0A1I4H823</accession>
<dbReference type="InParanoid" id="A0A1I4H823"/>
<dbReference type="Proteomes" id="UP000199152">
    <property type="component" value="Unassembled WGS sequence"/>
</dbReference>
<protein>
    <submittedName>
        <fullName evidence="2">Uncharacterized protein</fullName>
    </submittedName>
</protein>
<proteinExistence type="predicted"/>
<dbReference type="STRING" id="504800.SAMN04488085_11081"/>
<dbReference type="PROSITE" id="PS50005">
    <property type="entry name" value="TPR"/>
    <property type="match status" value="1"/>
</dbReference>
<reference evidence="3" key="1">
    <citation type="submission" date="2016-10" db="EMBL/GenBank/DDBJ databases">
        <authorList>
            <person name="Varghese N."/>
            <person name="Submissions S."/>
        </authorList>
    </citation>
    <scope>NUCLEOTIDE SEQUENCE [LARGE SCALE GENOMIC DNA]</scope>
    <source>
        <strain evidence="3">DSM 45317</strain>
    </source>
</reference>
<dbReference type="Gene3D" id="1.25.40.10">
    <property type="entry name" value="Tetratricopeptide repeat domain"/>
    <property type="match status" value="1"/>
</dbReference>
<evidence type="ECO:0000256" key="1">
    <source>
        <dbReference type="PROSITE-ProRule" id="PRU00339"/>
    </source>
</evidence>
<dbReference type="AlphaFoldDB" id="A0A1I4H823"/>